<protein>
    <submittedName>
        <fullName evidence="2">Uncharacterized protein</fullName>
    </submittedName>
</protein>
<proteinExistence type="predicted"/>
<gene>
    <name evidence="2" type="ORF">J437_LFUL001088</name>
</gene>
<reference evidence="2" key="1">
    <citation type="submission" date="2013-04" db="EMBL/GenBank/DDBJ databases">
        <authorList>
            <person name="Qu J."/>
            <person name="Murali S.C."/>
            <person name="Bandaranaike D."/>
            <person name="Bellair M."/>
            <person name="Blankenburg K."/>
            <person name="Chao H."/>
            <person name="Dinh H."/>
            <person name="Doddapaneni H."/>
            <person name="Downs B."/>
            <person name="Dugan-Rocha S."/>
            <person name="Elkadiri S."/>
            <person name="Gnanaolivu R.D."/>
            <person name="Hernandez B."/>
            <person name="Javaid M."/>
            <person name="Jayaseelan J.C."/>
            <person name="Lee S."/>
            <person name="Li M."/>
            <person name="Ming W."/>
            <person name="Munidasa M."/>
            <person name="Muniz J."/>
            <person name="Nguyen L."/>
            <person name="Ongeri F."/>
            <person name="Osuji N."/>
            <person name="Pu L.-L."/>
            <person name="Puazo M."/>
            <person name="Qu C."/>
            <person name="Quiroz J."/>
            <person name="Raj R."/>
            <person name="Weissenberger G."/>
            <person name="Xin Y."/>
            <person name="Zou X."/>
            <person name="Han Y."/>
            <person name="Richards S."/>
            <person name="Worley K."/>
            <person name="Muzny D."/>
            <person name="Gibbs R."/>
        </authorList>
    </citation>
    <scope>NUCLEOTIDE SEQUENCE</scope>
    <source>
        <strain evidence="2">Sampled in the wild</strain>
    </source>
</reference>
<feature type="compositionally biased region" description="Low complexity" evidence="1">
    <location>
        <begin position="412"/>
        <end position="422"/>
    </location>
</feature>
<accession>A0A8K0JWL6</accession>
<feature type="compositionally biased region" description="Polar residues" evidence="1">
    <location>
        <begin position="283"/>
        <end position="292"/>
    </location>
</feature>
<comment type="caution">
    <text evidence="2">The sequence shown here is derived from an EMBL/GenBank/DDBJ whole genome shotgun (WGS) entry which is preliminary data.</text>
</comment>
<dbReference type="EMBL" id="KZ308182">
    <property type="protein sequence ID" value="KAG8224011.1"/>
    <property type="molecule type" value="Genomic_DNA"/>
</dbReference>
<feature type="region of interest" description="Disordered" evidence="1">
    <location>
        <begin position="58"/>
        <end position="457"/>
    </location>
</feature>
<evidence type="ECO:0000313" key="3">
    <source>
        <dbReference type="Proteomes" id="UP000792457"/>
    </source>
</evidence>
<name>A0A8K0JWL6_LADFU</name>
<sequence>MVLKGCSPKNSSRNQFFKFLLSALCSLLTLKFIIACIVVYKNAIQHFNAFLPFLQQSHGHSTNHDPAGRQKDRWFSEDEIDRRGDRTPPSRRKNTDGHTSSATLSRLVANNNRKNKASATTGSANDSGGRWFKSLDRLTRRKRKEDEEEEKVQESEVPVKESPPPRESNGNAGKKNLRFFGDTDQESVASGNHTRRNGRRVGGIISSGRRSGASEEEESGTTTESSAPSQRSVYLHAATVGDIPGPPKTSTPAAPPSSAGLNKTARRKAGSREELSQRRPMVTSKTTLSRSVSVLAPWRPRYKPGSNVDVHYDNREAFSPTPHGMVTGRPPKAPRTANGNGVKSSRGISASVESLQRGGNKKSSPPRQVGSGVQRSSRESGSVVRGERRSGTSRREVHKVGVERVSSHESSRTSSGTSVTRSASMPKDSRLAGWWFRRKKVGQAPGKENYGGSANRG</sequence>
<dbReference type="OrthoDB" id="6512771at2759"/>
<reference evidence="2" key="2">
    <citation type="submission" date="2017-10" db="EMBL/GenBank/DDBJ databases">
        <title>Ladona fulva Genome sequencing and assembly.</title>
        <authorList>
            <person name="Murali S."/>
            <person name="Richards S."/>
            <person name="Bandaranaike D."/>
            <person name="Bellair M."/>
            <person name="Blankenburg K."/>
            <person name="Chao H."/>
            <person name="Dinh H."/>
            <person name="Doddapaneni H."/>
            <person name="Dugan-Rocha S."/>
            <person name="Elkadiri S."/>
            <person name="Gnanaolivu R."/>
            <person name="Hernandez B."/>
            <person name="Skinner E."/>
            <person name="Javaid M."/>
            <person name="Lee S."/>
            <person name="Li M."/>
            <person name="Ming W."/>
            <person name="Munidasa M."/>
            <person name="Muniz J."/>
            <person name="Nguyen L."/>
            <person name="Hughes D."/>
            <person name="Osuji N."/>
            <person name="Pu L.-L."/>
            <person name="Puazo M."/>
            <person name="Qu C."/>
            <person name="Quiroz J."/>
            <person name="Raj R."/>
            <person name="Weissenberger G."/>
            <person name="Xin Y."/>
            <person name="Zou X."/>
            <person name="Han Y."/>
            <person name="Worley K."/>
            <person name="Muzny D."/>
            <person name="Gibbs R."/>
        </authorList>
    </citation>
    <scope>NUCLEOTIDE SEQUENCE</scope>
    <source>
        <strain evidence="2">Sampled in the wild</strain>
    </source>
</reference>
<evidence type="ECO:0000313" key="2">
    <source>
        <dbReference type="EMBL" id="KAG8224011.1"/>
    </source>
</evidence>
<feature type="compositionally biased region" description="Low complexity" evidence="1">
    <location>
        <begin position="202"/>
        <end position="211"/>
    </location>
</feature>
<dbReference type="Proteomes" id="UP000792457">
    <property type="component" value="Unassembled WGS sequence"/>
</dbReference>
<feature type="compositionally biased region" description="Pro residues" evidence="1">
    <location>
        <begin position="244"/>
        <end position="255"/>
    </location>
</feature>
<keyword evidence="3" id="KW-1185">Reference proteome</keyword>
<feature type="compositionally biased region" description="Basic and acidic residues" evidence="1">
    <location>
        <begin position="385"/>
        <end position="411"/>
    </location>
</feature>
<organism evidence="2 3">
    <name type="scientific">Ladona fulva</name>
    <name type="common">Scarce chaser dragonfly</name>
    <name type="synonym">Libellula fulva</name>
    <dbReference type="NCBI Taxonomy" id="123851"/>
    <lineage>
        <taxon>Eukaryota</taxon>
        <taxon>Metazoa</taxon>
        <taxon>Ecdysozoa</taxon>
        <taxon>Arthropoda</taxon>
        <taxon>Hexapoda</taxon>
        <taxon>Insecta</taxon>
        <taxon>Pterygota</taxon>
        <taxon>Palaeoptera</taxon>
        <taxon>Odonata</taxon>
        <taxon>Epiprocta</taxon>
        <taxon>Anisoptera</taxon>
        <taxon>Libelluloidea</taxon>
        <taxon>Libellulidae</taxon>
        <taxon>Ladona</taxon>
    </lineage>
</organism>
<feature type="compositionally biased region" description="Low complexity" evidence="1">
    <location>
        <begin position="369"/>
        <end position="384"/>
    </location>
</feature>
<dbReference type="AlphaFoldDB" id="A0A8K0JWL6"/>
<evidence type="ECO:0000256" key="1">
    <source>
        <dbReference type="SAM" id="MobiDB-lite"/>
    </source>
</evidence>
<feature type="compositionally biased region" description="Polar residues" evidence="1">
    <location>
        <begin position="337"/>
        <end position="354"/>
    </location>
</feature>
<feature type="compositionally biased region" description="Polar residues" evidence="1">
    <location>
        <begin position="97"/>
        <end position="126"/>
    </location>
</feature>
<feature type="compositionally biased region" description="Basic and acidic residues" evidence="1">
    <location>
        <begin position="62"/>
        <end position="96"/>
    </location>
</feature>